<dbReference type="Gene3D" id="2.130.10.130">
    <property type="entry name" value="Integrin alpha, N-terminal"/>
    <property type="match status" value="4"/>
</dbReference>
<feature type="transmembrane region" description="Helical" evidence="2">
    <location>
        <begin position="1468"/>
        <end position="1493"/>
    </location>
</feature>
<dbReference type="Gene3D" id="2.10.50.10">
    <property type="entry name" value="Tumor Necrosis Factor Receptor, subunit A, domain 2"/>
    <property type="match status" value="1"/>
</dbReference>
<dbReference type="PANTHER" id="PTHR44103">
    <property type="entry name" value="PROPROTEIN CONVERTASE P"/>
    <property type="match status" value="1"/>
</dbReference>
<dbReference type="Pfam" id="PF13517">
    <property type="entry name" value="FG-GAP_3"/>
    <property type="match status" value="6"/>
</dbReference>
<dbReference type="SUPFAM" id="SSF51126">
    <property type="entry name" value="Pectin lyase-like"/>
    <property type="match status" value="1"/>
</dbReference>
<evidence type="ECO:0000313" key="4">
    <source>
        <dbReference type="Proteomes" id="UP000054408"/>
    </source>
</evidence>
<evidence type="ECO:0000313" key="3">
    <source>
        <dbReference type="EMBL" id="KNC55803.1"/>
    </source>
</evidence>
<gene>
    <name evidence="3" type="ORF">AMSG_11239</name>
</gene>
<dbReference type="EMBL" id="GL349505">
    <property type="protein sequence ID" value="KNC55803.1"/>
    <property type="molecule type" value="Genomic_DNA"/>
</dbReference>
<dbReference type="InterPro" id="IPR011050">
    <property type="entry name" value="Pectin_lyase_fold/virulence"/>
</dbReference>
<feature type="transmembrane region" description="Helical" evidence="2">
    <location>
        <begin position="1612"/>
        <end position="1631"/>
    </location>
</feature>
<dbReference type="InterPro" id="IPR013517">
    <property type="entry name" value="FG-GAP"/>
</dbReference>
<keyword evidence="2" id="KW-0472">Membrane</keyword>
<feature type="transmembrane region" description="Helical" evidence="2">
    <location>
        <begin position="1306"/>
        <end position="1334"/>
    </location>
</feature>
<reference evidence="3 4" key="1">
    <citation type="submission" date="2010-05" db="EMBL/GenBank/DDBJ databases">
        <title>The Genome Sequence of Thecamonas trahens ATCC 50062.</title>
        <authorList>
            <consortium name="The Broad Institute Genome Sequencing Platform"/>
            <person name="Russ C."/>
            <person name="Cuomo C."/>
            <person name="Shea T."/>
            <person name="Young S.K."/>
            <person name="Zeng Q."/>
            <person name="Koehrsen M."/>
            <person name="Haas B."/>
            <person name="Borodovsky M."/>
            <person name="Guigo R."/>
            <person name="Alvarado L."/>
            <person name="Berlin A."/>
            <person name="Bochicchio J."/>
            <person name="Borenstein D."/>
            <person name="Chapman S."/>
            <person name="Chen Z."/>
            <person name="Freedman E."/>
            <person name="Gellesch M."/>
            <person name="Goldberg J."/>
            <person name="Griggs A."/>
            <person name="Gujja S."/>
            <person name="Heilman E."/>
            <person name="Heiman D."/>
            <person name="Hepburn T."/>
            <person name="Howarth C."/>
            <person name="Jen D."/>
            <person name="Larson L."/>
            <person name="Mehta T."/>
            <person name="Park D."/>
            <person name="Pearson M."/>
            <person name="Roberts A."/>
            <person name="Saif S."/>
            <person name="Shenoy N."/>
            <person name="Sisk P."/>
            <person name="Stolte C."/>
            <person name="Sykes S."/>
            <person name="Thomson T."/>
            <person name="Walk T."/>
            <person name="White J."/>
            <person name="Yandava C."/>
            <person name="Burger G."/>
            <person name="Gray M.W."/>
            <person name="Holland P.W.H."/>
            <person name="King N."/>
            <person name="Lang F.B.F."/>
            <person name="Roger A.J."/>
            <person name="Ruiz-Trillo I."/>
            <person name="Lander E."/>
            <person name="Nusbaum C."/>
        </authorList>
    </citation>
    <scope>NUCLEOTIDE SEQUENCE [LARGE SCALE GENOMIC DNA]</scope>
    <source>
        <strain evidence="3 4">ATCC 50062</strain>
    </source>
</reference>
<dbReference type="InterPro" id="IPR028994">
    <property type="entry name" value="Integrin_alpha_N"/>
</dbReference>
<sequence>MDLASALSGPGAYDGTIAWYKNTDGARRFGSQRVVSTAAYRARSVIAADIDGDGDLDLASASSGRNDKIAWYENTDGAGTFGPQQVVSTTALGASCVIAADMDGDGDLDLASASAGDNKIAWYENTDGAGSFEPQQVVSTAARGAASVIAADMDGDGDLDLASASRIDNKIAWYENTDGAGSFGPQQVVSTAARGASSVIAADMDGDGDLDLASVSWGDDKIALYENTDAAGSFGPQQVVSTAADGARFVIAADMDGDGDLDLVSASSSKIFWYGSVTAPRVFAAPQIVDPRRWSSVTPADIDGDGRLDLVAASAANGTIVWYDNTDEPASFALAQVVSSAAFGVQVVIVADIDADGDLDIVAASTSESTIAWYPNSNGLGTFGSAQVVTTAALGVRCIIAADINGDGRIDLAYCSPADNVIAWLPNTNDVVMFGSVQVITDSAPDVCSIAAADINADGRIDLAFASPLDGTVAWHANNDSLGTFRPKQVISSTLVGASLVVAADIDADSRVDLVAASSSSNVIVWYRNRDGLGGFGSQRLISRFANGVVSVIVVDVDGDSDLDVVAALSSDNSASWFENAGRGSFARPRVVAAGVEDVALVTAGDLDADGDLDVVVTSSSLTWCSQLSRDALRRYPEQRAELGGSSLYACRSSSMTTDCIAASVRAVPPCSIVTLNLPAGTYICSSGTVELRTGVRLVSSGDVVFDCSAADNRLFSVGTPSGFLELSNATIDFSGKSALVAFGGGLMVESGGHVHLSNVTLSNCASSTHGGAIGVRGLGSLLTMTGARLLGSQASSRGGALAVFGHAFAEIEATTFIDNKARAGGGLFVDSTADVTCTSCVFTGNSAVESGGAALIRPEATVVLDANVMVNNSAHVGGAVAVLGEDYDRDPLVSSTAHLRTSTLDPRTLAPTATFTNAILRSNRAYRGGAIYACDAVLSITGASTFWSDNTASVSDGIDATAADVFLCLPDSSLGFPFDRTNVSGIPWLSLDPSVLTQLTIAAISTAPAELELVSSPPTTVPVGEQLRGGSAALRDAFGSRVTYLDVDLRLEIDPTPNLVVTTSMDIPFSDTVTEFNSSPLTIVNGASKLPVAPWTISIPAPLAAYQISRISGKATLVPADCGPGTYRTSGDICIPCPSAQYSTTTNAANCTHCPTRTTSPKGTADPGACTCVPESYALTHPVSPATGCTLCPTGAVCTGTTSLPRSAPGFYSSSSPIEFIACTRSPTVAARRCLGDDACAPGRDGRLCSHCAARHYSSSDGECRVCPAVTGPGPVVVTALISVGFALLLFLIALVVLEIGLLLALVLVGLCETFEVVVLGLGLSAMIAYLVVDRIRTARASTAASQRKRALMPAIDLDDVSVGATYTLYRSSSSSTDEGEDDGVGLGMGTAAGMSAPKAGTGSEVHLLEAAIKTLVVHLQTLAALVGVYDQVAWSKSMEVVGALVSRTTLQVTGLECNGIDFAGEYYLFLALLPILLVALGAATVIVRVLLASAGSNSEGVVMAGVARSRRNVSHPRASYLASAPWMACWRGRHLELVVVAGVVLAAIACTVAFVATRMWYAINGAGTTSAYAFLYTGFTAQAWWFEGVVLGRRFGVAVFVSILPRGSVFVGPMLQCVLLAYLLALVLIRPYRAGLALQLEIGAAVMALVSLMLVSSMAETGETSSLALMTLMFIVGNGCVVVVGVTTLLVPAIKALRAL</sequence>
<proteinExistence type="predicted"/>
<accession>A0A0L0DWB1</accession>
<keyword evidence="2" id="KW-1133">Transmembrane helix</keyword>
<name>A0A0L0DWB1_THETB</name>
<dbReference type="SMART" id="SM01411">
    <property type="entry name" value="Ephrin_rec_like"/>
    <property type="match status" value="1"/>
</dbReference>
<feature type="transmembrane region" description="Helical" evidence="2">
    <location>
        <begin position="1638"/>
        <end position="1657"/>
    </location>
</feature>
<keyword evidence="4" id="KW-1185">Reference proteome</keyword>
<protein>
    <submittedName>
        <fullName evidence="3">Fibronectin type III domain-containing protein</fullName>
    </submittedName>
</protein>
<evidence type="ECO:0000256" key="1">
    <source>
        <dbReference type="ARBA" id="ARBA00022729"/>
    </source>
</evidence>
<evidence type="ECO:0000256" key="2">
    <source>
        <dbReference type="SAM" id="Phobius"/>
    </source>
</evidence>
<dbReference type="eggNOG" id="ENOG502RX97">
    <property type="taxonomic scope" value="Eukaryota"/>
</dbReference>
<dbReference type="GeneID" id="25569267"/>
<keyword evidence="1" id="KW-0732">Signal</keyword>
<dbReference type="PANTHER" id="PTHR44103:SF1">
    <property type="entry name" value="PROPROTEIN CONVERTASE P"/>
    <property type="match status" value="1"/>
</dbReference>
<dbReference type="OrthoDB" id="2119228at2759"/>
<feature type="transmembrane region" description="Helical" evidence="2">
    <location>
        <begin position="1537"/>
        <end position="1556"/>
    </location>
</feature>
<feature type="transmembrane region" description="Helical" evidence="2">
    <location>
        <begin position="1562"/>
        <end position="1579"/>
    </location>
</feature>
<organism evidence="3 4">
    <name type="scientific">Thecamonas trahens ATCC 50062</name>
    <dbReference type="NCBI Taxonomy" id="461836"/>
    <lineage>
        <taxon>Eukaryota</taxon>
        <taxon>Apusozoa</taxon>
        <taxon>Apusomonadida</taxon>
        <taxon>Apusomonadidae</taxon>
        <taxon>Thecamonas</taxon>
    </lineage>
</organism>
<keyword evidence="2" id="KW-0812">Transmembrane</keyword>
<dbReference type="RefSeq" id="XP_013752828.1">
    <property type="nucleotide sequence ID" value="XM_013897374.1"/>
</dbReference>
<dbReference type="Proteomes" id="UP000054408">
    <property type="component" value="Unassembled WGS sequence"/>
</dbReference>
<feature type="transmembrane region" description="Helical" evidence="2">
    <location>
        <begin position="1669"/>
        <end position="1693"/>
    </location>
</feature>
<dbReference type="SUPFAM" id="SSF69318">
    <property type="entry name" value="Integrin alpha N-terminal domain"/>
    <property type="match status" value="2"/>
</dbReference>